<accession>A0A4P2X5W1</accession>
<dbReference type="EMBL" id="LC480257">
    <property type="protein sequence ID" value="BBK15485.1"/>
    <property type="molecule type" value="Genomic_RNA"/>
</dbReference>
<sequence length="163" mass="18655">MSLENLTVHTLERNRALVLLDEDRVSSIYVLESSVFTLNVPSFICPSFTLNENAQTSEQALDVCETDVASTIGAFETERISRMKLSSFNPHIGTQIVFFDSERYNLVFNVTLKRSTESTNHLEFIRLDNRWFNRSLSGSMGYCLSEINKLNPFDVVSILLFRE</sequence>
<protein>
    <submittedName>
        <fullName evidence="1">p17</fullName>
    </submittedName>
</protein>
<name>A0A4P2X5W1_9CLOS</name>
<reference evidence="1" key="1">
    <citation type="submission" date="2019-04" db="EMBL/GenBank/DDBJ databases">
        <title>Complete genome sequence of two closteroviruses isolated from Dianthus caryophyllus.</title>
        <authorList>
            <person name="Yoon J.Y."/>
            <person name="Kim D.H."/>
            <person name="Choi G.S."/>
            <person name="Cho I.S."/>
            <person name="Kwon S.J."/>
        </authorList>
    </citation>
    <scope>NUCLEOTIDE SEQUENCE</scope>
    <source>
        <strain evidence="1">Dc</strain>
    </source>
</reference>
<organism evidence="1">
    <name type="scientific">Carnation necrotic fleck virus</name>
    <dbReference type="NCBI Taxonomy" id="551454"/>
    <lineage>
        <taxon>Viruses</taxon>
        <taxon>Riboviria</taxon>
        <taxon>Orthornavirae</taxon>
        <taxon>Kitrinoviricota</taxon>
        <taxon>Alsuviricetes</taxon>
        <taxon>Martellivirales</taxon>
        <taxon>Closteroviridae</taxon>
        <taxon>Closterovirus</taxon>
        <taxon>Closterovirus necrodianthi</taxon>
    </lineage>
</organism>
<proteinExistence type="predicted"/>
<evidence type="ECO:0000313" key="1">
    <source>
        <dbReference type="EMBL" id="BBK15485.1"/>
    </source>
</evidence>